<sequence length="330" mass="37048">MSGSPSWILSAFWLSCLLGSAACRRGRGHGGHHSPIIFNDFCAMKDESGPCKAIKERFFFDVNTGTCERFEYGGCSGNANNFETMEECEEACVFSDDKNPCHLPEAPGPCRGLVRRFFFDSQTQQCRHFYYGGCFGNANNFRSMADCQARCLNPDEPAAAADVHVRKPAVTRPTIAADFSASEICFSPIDHGSCSDAVKRFAFNPGTKRCQSFTYSGCGGNQNNFLSRKHCYHKCIKRHKGKDSKHTETKHAAALLLIFTAWFCFRLQEWDDPNKEEKHQQHREPRGLNAAPCGTPLLFHTCIYLCIIASTLFLQKISFFNSELFIFDSL</sequence>
<feature type="domain" description="BPTI/Kunitz inhibitor" evidence="3">
    <location>
        <begin position="42"/>
        <end position="92"/>
    </location>
</feature>
<dbReference type="Gene3D" id="4.10.410.10">
    <property type="entry name" value="Pancreatic trypsin inhibitor Kunitz domain"/>
    <property type="match status" value="3"/>
</dbReference>
<feature type="chain" id="PRO_5017467597" description="BPTI/Kunitz inhibitor domain-containing protein" evidence="2">
    <location>
        <begin position="24"/>
        <end position="330"/>
    </location>
</feature>
<feature type="domain" description="BPTI/Kunitz inhibitor" evidence="3">
    <location>
        <begin position="101"/>
        <end position="151"/>
    </location>
</feature>
<evidence type="ECO:0000256" key="1">
    <source>
        <dbReference type="ARBA" id="ARBA00023157"/>
    </source>
</evidence>
<evidence type="ECO:0000256" key="2">
    <source>
        <dbReference type="SAM" id="SignalP"/>
    </source>
</evidence>
<dbReference type="Pfam" id="PF00014">
    <property type="entry name" value="Kunitz_BPTI"/>
    <property type="match status" value="3"/>
</dbReference>
<dbReference type="PANTHER" id="PTHR10083:SF377">
    <property type="entry name" value="TISSUE FACTOR PATHWAY INHIBITOR"/>
    <property type="match status" value="1"/>
</dbReference>
<dbReference type="InterPro" id="IPR036880">
    <property type="entry name" value="Kunitz_BPTI_sf"/>
</dbReference>
<dbReference type="InterPro" id="IPR002223">
    <property type="entry name" value="Kunitz_BPTI"/>
</dbReference>
<dbReference type="GO" id="GO:0005615">
    <property type="term" value="C:extracellular space"/>
    <property type="evidence" value="ECO:0007669"/>
    <property type="project" value="TreeGrafter"/>
</dbReference>
<dbReference type="FunFam" id="4.10.410.10:FF:000004">
    <property type="entry name" value="Tissue factor pathway inhibitor"/>
    <property type="match status" value="2"/>
</dbReference>
<keyword evidence="1" id="KW-1015">Disulfide bond</keyword>
<reference evidence="4" key="2">
    <citation type="submission" date="2025-09" db="UniProtKB">
        <authorList>
            <consortium name="Ensembl"/>
        </authorList>
    </citation>
    <scope>IDENTIFICATION</scope>
</reference>
<dbReference type="GO" id="GO:0004867">
    <property type="term" value="F:serine-type endopeptidase inhibitor activity"/>
    <property type="evidence" value="ECO:0007669"/>
    <property type="project" value="InterPro"/>
</dbReference>
<dbReference type="SMART" id="SM00131">
    <property type="entry name" value="KU"/>
    <property type="match status" value="3"/>
</dbReference>
<dbReference type="PROSITE" id="PS00280">
    <property type="entry name" value="BPTI_KUNITZ_1"/>
    <property type="match status" value="3"/>
</dbReference>
<name>A0A3B3WRH0_9TELE</name>
<evidence type="ECO:0000259" key="3">
    <source>
        <dbReference type="PROSITE" id="PS50279"/>
    </source>
</evidence>
<keyword evidence="2" id="KW-0732">Signal</keyword>
<dbReference type="PRINTS" id="PR00759">
    <property type="entry name" value="BASICPTASE"/>
</dbReference>
<accession>A0A3B3WRH0</accession>
<dbReference type="PROSITE" id="PS50279">
    <property type="entry name" value="BPTI_KUNITZ_2"/>
    <property type="match status" value="3"/>
</dbReference>
<feature type="signal peptide" evidence="2">
    <location>
        <begin position="1"/>
        <end position="23"/>
    </location>
</feature>
<evidence type="ECO:0000313" key="4">
    <source>
        <dbReference type="Ensembl" id="ENSPMEP00000005396.1"/>
    </source>
</evidence>
<protein>
    <recommendedName>
        <fullName evidence="3">BPTI/Kunitz inhibitor domain-containing protein</fullName>
    </recommendedName>
</protein>
<dbReference type="Ensembl" id="ENSPMET00000007567.1">
    <property type="protein sequence ID" value="ENSPMEP00000005396.1"/>
    <property type="gene ID" value="ENSPMEG00000006757.1"/>
</dbReference>
<feature type="domain" description="BPTI/Kunitz inhibitor" evidence="3">
    <location>
        <begin position="185"/>
        <end position="235"/>
    </location>
</feature>
<dbReference type="CDD" id="cd00109">
    <property type="entry name" value="Kunitz-type"/>
    <property type="match status" value="1"/>
</dbReference>
<reference evidence="4" key="1">
    <citation type="submission" date="2025-08" db="UniProtKB">
        <authorList>
            <consortium name="Ensembl"/>
        </authorList>
    </citation>
    <scope>IDENTIFICATION</scope>
</reference>
<keyword evidence="5" id="KW-1185">Reference proteome</keyword>
<dbReference type="InterPro" id="IPR050098">
    <property type="entry name" value="TFPI/VKTCI-like"/>
</dbReference>
<dbReference type="SUPFAM" id="SSF57362">
    <property type="entry name" value="BPTI-like"/>
    <property type="match status" value="3"/>
</dbReference>
<dbReference type="AlphaFoldDB" id="A0A3B3WRH0"/>
<dbReference type="STRING" id="48701.ENSPMEP00000005396"/>
<organism evidence="4 5">
    <name type="scientific">Poecilia mexicana</name>
    <dbReference type="NCBI Taxonomy" id="48701"/>
    <lineage>
        <taxon>Eukaryota</taxon>
        <taxon>Metazoa</taxon>
        <taxon>Chordata</taxon>
        <taxon>Craniata</taxon>
        <taxon>Vertebrata</taxon>
        <taxon>Euteleostomi</taxon>
        <taxon>Actinopterygii</taxon>
        <taxon>Neopterygii</taxon>
        <taxon>Teleostei</taxon>
        <taxon>Neoteleostei</taxon>
        <taxon>Acanthomorphata</taxon>
        <taxon>Ovalentaria</taxon>
        <taxon>Atherinomorphae</taxon>
        <taxon>Cyprinodontiformes</taxon>
        <taxon>Poeciliidae</taxon>
        <taxon>Poeciliinae</taxon>
        <taxon>Poecilia</taxon>
    </lineage>
</organism>
<dbReference type="Proteomes" id="UP000261480">
    <property type="component" value="Unplaced"/>
</dbReference>
<evidence type="ECO:0000313" key="5">
    <source>
        <dbReference type="Proteomes" id="UP000261480"/>
    </source>
</evidence>
<dbReference type="PANTHER" id="PTHR10083">
    <property type="entry name" value="KUNITZ-TYPE PROTEASE INHIBITOR-RELATED"/>
    <property type="match status" value="1"/>
</dbReference>
<dbReference type="InterPro" id="IPR020901">
    <property type="entry name" value="Prtase_inh_Kunz-CS"/>
</dbReference>
<proteinExistence type="predicted"/>